<keyword evidence="10" id="KW-1185">Reference proteome</keyword>
<gene>
    <name evidence="9" type="ORF">SASPL_145354</name>
</gene>
<dbReference type="Proteomes" id="UP000298416">
    <property type="component" value="Unassembled WGS sequence"/>
</dbReference>
<evidence type="ECO:0000256" key="2">
    <source>
        <dbReference type="ARBA" id="ARBA00005531"/>
    </source>
</evidence>
<comment type="similarity">
    <text evidence="2">Belongs to the thiolase-like superfamily. Chalcone/stilbene synthases family.</text>
</comment>
<proteinExistence type="inferred from homology"/>
<dbReference type="InterPro" id="IPR013747">
    <property type="entry name" value="ACP_syn_III_C"/>
</dbReference>
<dbReference type="Pfam" id="PF08541">
    <property type="entry name" value="ACP_syn_III_C"/>
    <property type="match status" value="1"/>
</dbReference>
<dbReference type="Pfam" id="PF08392">
    <property type="entry name" value="FAE1_CUT1_RppA"/>
    <property type="match status" value="1"/>
</dbReference>
<dbReference type="EMBL" id="PNBA02000017">
    <property type="protein sequence ID" value="KAG6394764.1"/>
    <property type="molecule type" value="Genomic_DNA"/>
</dbReference>
<dbReference type="InterPro" id="IPR013601">
    <property type="entry name" value="FAE1_typ3_polyketide_synth"/>
</dbReference>
<comment type="caution">
    <text evidence="9">The sequence shown here is derived from an EMBL/GenBank/DDBJ whole genome shotgun (WGS) entry which is preliminary data.</text>
</comment>
<dbReference type="AlphaFoldDB" id="A0A8X8WIQ4"/>
<evidence type="ECO:0000256" key="3">
    <source>
        <dbReference type="ARBA" id="ARBA00012307"/>
    </source>
</evidence>
<reference evidence="9" key="1">
    <citation type="submission" date="2018-01" db="EMBL/GenBank/DDBJ databases">
        <authorList>
            <person name="Mao J.F."/>
        </authorList>
    </citation>
    <scope>NUCLEOTIDE SEQUENCE</scope>
    <source>
        <strain evidence="9">Huo1</strain>
        <tissue evidence="9">Leaf</tissue>
    </source>
</reference>
<sequence length="224" mass="25241">MRGVVVLLSNKKQDRLRAKYKLHHLLRTHMGSDDQSYQSVIQNEDGAGSVGVALSRSLLHVAANALKINLIELGPSCLPLSEQLLYGWSVLQGKFQNAATKQEVYVPNFKKAFEHFCIHVGGKGIIDAVEERLRLKKEDGKASRMTLHRFGNTSSSSVWYELSYLEAKGRIRKGDRVWQIAFCSGFKCNSAVWECISELDHNIRKAWSSSIHVYPVQIPNVTDQ</sequence>
<evidence type="ECO:0000313" key="10">
    <source>
        <dbReference type="Proteomes" id="UP000298416"/>
    </source>
</evidence>
<dbReference type="GO" id="GO:0009922">
    <property type="term" value="F:fatty acid elongase activity"/>
    <property type="evidence" value="ECO:0007669"/>
    <property type="project" value="UniProtKB-EC"/>
</dbReference>
<dbReference type="InterPro" id="IPR012392">
    <property type="entry name" value="3-ktacl-CoA_syn"/>
</dbReference>
<protein>
    <recommendedName>
        <fullName evidence="3">very-long-chain 3-oxoacyl-CoA synthase</fullName>
        <ecNumber evidence="3">2.3.1.199</ecNumber>
    </recommendedName>
</protein>
<comment type="catalytic activity">
    <reaction evidence="6">
        <text>a very-long-chain acyl-CoA + malonyl-CoA + H(+) = a very-long-chain 3-oxoacyl-CoA + CO2 + CoA</text>
        <dbReference type="Rhea" id="RHEA:32727"/>
        <dbReference type="ChEBI" id="CHEBI:15378"/>
        <dbReference type="ChEBI" id="CHEBI:16526"/>
        <dbReference type="ChEBI" id="CHEBI:57287"/>
        <dbReference type="ChEBI" id="CHEBI:57384"/>
        <dbReference type="ChEBI" id="CHEBI:90725"/>
        <dbReference type="ChEBI" id="CHEBI:90736"/>
        <dbReference type="EC" id="2.3.1.199"/>
    </reaction>
</comment>
<keyword evidence="5" id="KW-0012">Acyltransferase</keyword>
<dbReference type="Gene3D" id="3.40.47.10">
    <property type="match status" value="1"/>
</dbReference>
<dbReference type="PANTHER" id="PTHR31561">
    <property type="entry name" value="3-KETOACYL-COA SYNTHASE"/>
    <property type="match status" value="1"/>
</dbReference>
<dbReference type="SUPFAM" id="SSF53901">
    <property type="entry name" value="Thiolase-like"/>
    <property type="match status" value="1"/>
</dbReference>
<evidence type="ECO:0000256" key="5">
    <source>
        <dbReference type="ARBA" id="ARBA00023315"/>
    </source>
</evidence>
<keyword evidence="4" id="KW-0808">Transferase</keyword>
<evidence type="ECO:0000256" key="6">
    <source>
        <dbReference type="ARBA" id="ARBA00047375"/>
    </source>
</evidence>
<feature type="domain" description="Beta-ketoacyl-[acyl-carrier-protein] synthase III C-terminal" evidence="8">
    <location>
        <begin position="114"/>
        <end position="194"/>
    </location>
</feature>
<evidence type="ECO:0000256" key="4">
    <source>
        <dbReference type="ARBA" id="ARBA00022679"/>
    </source>
</evidence>
<dbReference type="EC" id="2.3.1.199" evidence="3"/>
<comment type="pathway">
    <text evidence="1">Lipid metabolism; fatty acid biosynthesis.</text>
</comment>
<name>A0A8X8WIQ4_SALSN</name>
<evidence type="ECO:0000259" key="7">
    <source>
        <dbReference type="Pfam" id="PF08392"/>
    </source>
</evidence>
<evidence type="ECO:0000259" key="8">
    <source>
        <dbReference type="Pfam" id="PF08541"/>
    </source>
</evidence>
<organism evidence="9">
    <name type="scientific">Salvia splendens</name>
    <name type="common">Scarlet sage</name>
    <dbReference type="NCBI Taxonomy" id="180675"/>
    <lineage>
        <taxon>Eukaryota</taxon>
        <taxon>Viridiplantae</taxon>
        <taxon>Streptophyta</taxon>
        <taxon>Embryophyta</taxon>
        <taxon>Tracheophyta</taxon>
        <taxon>Spermatophyta</taxon>
        <taxon>Magnoliopsida</taxon>
        <taxon>eudicotyledons</taxon>
        <taxon>Gunneridae</taxon>
        <taxon>Pentapetalae</taxon>
        <taxon>asterids</taxon>
        <taxon>lamiids</taxon>
        <taxon>Lamiales</taxon>
        <taxon>Lamiaceae</taxon>
        <taxon>Nepetoideae</taxon>
        <taxon>Mentheae</taxon>
        <taxon>Salviinae</taxon>
        <taxon>Salvia</taxon>
        <taxon>Salvia subgen. Calosphace</taxon>
        <taxon>core Calosphace</taxon>
    </lineage>
</organism>
<accession>A0A8X8WIQ4</accession>
<dbReference type="InterPro" id="IPR016039">
    <property type="entry name" value="Thiolase-like"/>
</dbReference>
<reference evidence="9" key="2">
    <citation type="submission" date="2020-08" db="EMBL/GenBank/DDBJ databases">
        <title>Plant Genome Project.</title>
        <authorList>
            <person name="Zhang R.-G."/>
        </authorList>
    </citation>
    <scope>NUCLEOTIDE SEQUENCE</scope>
    <source>
        <strain evidence="9">Huo1</strain>
        <tissue evidence="9">Leaf</tissue>
    </source>
</reference>
<dbReference type="GO" id="GO:0016020">
    <property type="term" value="C:membrane"/>
    <property type="evidence" value="ECO:0007669"/>
    <property type="project" value="InterPro"/>
</dbReference>
<evidence type="ECO:0000313" key="9">
    <source>
        <dbReference type="EMBL" id="KAG6394764.1"/>
    </source>
</evidence>
<dbReference type="GO" id="GO:0006633">
    <property type="term" value="P:fatty acid biosynthetic process"/>
    <property type="evidence" value="ECO:0007669"/>
    <property type="project" value="InterPro"/>
</dbReference>
<evidence type="ECO:0000256" key="1">
    <source>
        <dbReference type="ARBA" id="ARBA00005194"/>
    </source>
</evidence>
<feature type="domain" description="FAE" evidence="7">
    <location>
        <begin position="3"/>
        <end position="94"/>
    </location>
</feature>